<dbReference type="EMBL" id="OU342829">
    <property type="protein sequence ID" value="CAG7580402.1"/>
    <property type="molecule type" value="Genomic_DNA"/>
</dbReference>
<dbReference type="PANTHER" id="PTHR42994:SF2">
    <property type="entry name" value="PEPTIDASE"/>
    <property type="match status" value="1"/>
</dbReference>
<dbReference type="PANTHER" id="PTHR42994">
    <property type="entry name" value="PEPTIDASE T"/>
    <property type="match status" value="1"/>
</dbReference>
<dbReference type="Gene3D" id="3.40.630.10">
    <property type="entry name" value="Zn peptidases"/>
    <property type="match status" value="1"/>
</dbReference>
<sequence length="326" mass="36887">MNVREKFLQLTSKTYPHPAETQVLEFLPDDLTRDKYGNYYKIIGESKSIFASHLDTADRTQGIVNHVFETDENGDEWVATDGSTILGADDKSGVCVLLYMMEHNIPGIYYFFIGEEVGLIGSGKVSQDFESFDHLQEVERIISFDRRGFKSIITNQMGRYCCSDDFANYLIGEYGNVGLEMEQDPGGVYTDSAIFMDVIPECTNISVGYFHEHSGKECQNLSFLEDLCEACIKVDWENAPTSRKVTIDDNLYTEKEDIIEYIKGLDTVNDLNIYEDNGRVCMALTVEDPSNATLLTEVEAIISGFDKYGVESYTEIEDDIIKIYLV</sequence>
<comment type="cofactor">
    <cofactor evidence="1">
        <name>Zn(2+)</name>
        <dbReference type="ChEBI" id="CHEBI:29105"/>
    </cofactor>
</comment>
<protein>
    <submittedName>
        <fullName evidence="2">Putative peptidase</fullName>
    </submittedName>
</protein>
<evidence type="ECO:0000313" key="2">
    <source>
        <dbReference type="EMBL" id="CAG7580402.1"/>
    </source>
</evidence>
<organism evidence="2">
    <name type="scientific">uncultured marine phage</name>
    <dbReference type="NCBI Taxonomy" id="707152"/>
    <lineage>
        <taxon>Viruses</taxon>
        <taxon>environmental samples</taxon>
    </lineage>
</organism>
<gene>
    <name evidence="2" type="ORF">SLAVMIC_00397</name>
</gene>
<evidence type="ECO:0000256" key="1">
    <source>
        <dbReference type="ARBA" id="ARBA00001947"/>
    </source>
</evidence>
<dbReference type="SUPFAM" id="SSF53187">
    <property type="entry name" value="Zn-dependent exopeptidases"/>
    <property type="match status" value="1"/>
</dbReference>
<name>A0A8D9CF39_9VIRU</name>
<proteinExistence type="predicted"/>
<accession>A0A8D9CF39</accession>
<reference evidence="2" key="1">
    <citation type="submission" date="2021-06" db="EMBL/GenBank/DDBJ databases">
        <authorList>
            <person name="Gannon L."/>
            <person name="Redgwell R T."/>
            <person name="Michniewski S."/>
            <person name="Harrison D C."/>
            <person name="Millard A."/>
        </authorList>
    </citation>
    <scope>NUCLEOTIDE SEQUENCE</scope>
</reference>